<feature type="transmembrane region" description="Helical" evidence="1">
    <location>
        <begin position="198"/>
        <end position="219"/>
    </location>
</feature>
<accession>A0A8D9FA49</accession>
<organism evidence="2">
    <name type="scientific">Cacopsylla melanoneura</name>
    <dbReference type="NCBI Taxonomy" id="428564"/>
    <lineage>
        <taxon>Eukaryota</taxon>
        <taxon>Metazoa</taxon>
        <taxon>Ecdysozoa</taxon>
        <taxon>Arthropoda</taxon>
        <taxon>Hexapoda</taxon>
        <taxon>Insecta</taxon>
        <taxon>Pterygota</taxon>
        <taxon>Neoptera</taxon>
        <taxon>Paraneoptera</taxon>
        <taxon>Hemiptera</taxon>
        <taxon>Sternorrhyncha</taxon>
        <taxon>Psylloidea</taxon>
        <taxon>Psyllidae</taxon>
        <taxon>Psyllinae</taxon>
        <taxon>Cacopsylla</taxon>
    </lineage>
</organism>
<dbReference type="GO" id="GO:0016020">
    <property type="term" value="C:membrane"/>
    <property type="evidence" value="ECO:0007669"/>
    <property type="project" value="TreeGrafter"/>
</dbReference>
<feature type="transmembrane region" description="Helical" evidence="1">
    <location>
        <begin position="164"/>
        <end position="183"/>
    </location>
</feature>
<evidence type="ECO:0000256" key="1">
    <source>
        <dbReference type="SAM" id="Phobius"/>
    </source>
</evidence>
<name>A0A8D9FA49_9HEMI</name>
<sequence length="356" mass="40818">MSQLTAGRINKQTVSMILGGLTSVYIGICSTAHTFLLHQYQDLFQAYEQSKKVSMSEELEQRYRQVLEDLNSDDADKDLSKVFMSIRPEPHHIGLSGSKYSFRIGLPLKFAYKSPQDINPNMKIESKYVDFGSEEGNLLRESLVLSEKAQKFAMGHEVLQCDMVAYYLQLTYPTVGCFAGFFLGNKGYEMLQLYKKPFQARIVFFTGISIFSYGLYILLKDKTQTALEEISLTKLSALGRDYIEGGIEYFEKQLKINKALRKLLHDGESTYAVTGNLNFFIRQKTLPLTYQRAFLEKKLLEEDKEEFVEHRQCFSGKRKMNSSLRLNTKSKCSPYHQPLQSFTLIHQPGKPACLAR</sequence>
<dbReference type="PANTHER" id="PTHR21824">
    <property type="entry name" value="TRANSMEMBRANE PROTEIN 177"/>
    <property type="match status" value="1"/>
</dbReference>
<dbReference type="AlphaFoldDB" id="A0A8D9FA49"/>
<keyword evidence="1" id="KW-0472">Membrane</keyword>
<evidence type="ECO:0000313" key="2">
    <source>
        <dbReference type="EMBL" id="CAG6783238.1"/>
    </source>
</evidence>
<proteinExistence type="predicted"/>
<dbReference type="EMBL" id="HBUF01631382">
    <property type="protein sequence ID" value="CAG6783237.1"/>
    <property type="molecule type" value="Transcribed_RNA"/>
</dbReference>
<protein>
    <submittedName>
        <fullName evidence="2">Transmembrane protein 177</fullName>
    </submittedName>
</protein>
<dbReference type="PANTHER" id="PTHR21824:SF4">
    <property type="entry name" value="TRANSMEMBRANE PROTEIN 177"/>
    <property type="match status" value="1"/>
</dbReference>
<reference evidence="2" key="1">
    <citation type="submission" date="2021-05" db="EMBL/GenBank/DDBJ databases">
        <authorList>
            <person name="Alioto T."/>
            <person name="Alioto T."/>
            <person name="Gomez Garrido J."/>
        </authorList>
    </citation>
    <scope>NUCLEOTIDE SEQUENCE</scope>
</reference>
<dbReference type="EMBL" id="HBUF01631383">
    <property type="protein sequence ID" value="CAG6783238.1"/>
    <property type="molecule type" value="Transcribed_RNA"/>
</dbReference>
<keyword evidence="1 2" id="KW-0812">Transmembrane</keyword>
<keyword evidence="1" id="KW-1133">Transmembrane helix</keyword>
<dbReference type="InterPro" id="IPR026620">
    <property type="entry name" value="TMEM177"/>
</dbReference>